<keyword evidence="2" id="KW-0812">Transmembrane</keyword>
<evidence type="ECO:0000313" key="4">
    <source>
        <dbReference type="EMBL" id="CAL1702820.1"/>
    </source>
</evidence>
<feature type="transmembrane region" description="Helical" evidence="2">
    <location>
        <begin position="205"/>
        <end position="224"/>
    </location>
</feature>
<reference evidence="5" key="1">
    <citation type="submission" date="2024-04" db="EMBL/GenBank/DDBJ databases">
        <authorList>
            <person name="Shaw F."/>
            <person name="Minotto A."/>
        </authorList>
    </citation>
    <scope>NUCLEOTIDE SEQUENCE [LARGE SCALE GENOMIC DNA]</scope>
</reference>
<name>A0ABP1D4M4_9APHY</name>
<sequence length="362" mass="39719">MRSLNQIDTAGLPRLCIGPTASNPGYAPAGDHFHLRPNSQHWHHYYRSPFEGLGPDIASQVQTANYITVAVEAAWLWDIFLEFPEEVRLFTEKRLTIPNLAYAVARIMTFAFLTTALTFFVAPVGEHCHSLIKAAGWFGAISVPCNTLLFFIRILGIFRESRTVVAVFGLLWLSTCASVLTPFSFNGLDLDLVDHVCIMTDVKTFGAAIFLTVTIFDTAVFIAITMRVLSFSLTETWGSRLKSFLSGRNLGHISRTLLHTGQLYYLATVGLHVFVVIGVFTPSISSSHRSVLAMLGSAVQNAMACRVFRLLKFGVIQNVPSSHAPASTIQFAVSQSTSMDQEFANSEETQGGSEEDVVASAQ</sequence>
<feature type="compositionally biased region" description="Acidic residues" evidence="1">
    <location>
        <begin position="353"/>
        <end position="362"/>
    </location>
</feature>
<feature type="transmembrane region" description="Helical" evidence="2">
    <location>
        <begin position="164"/>
        <end position="185"/>
    </location>
</feature>
<evidence type="ECO:0000313" key="5">
    <source>
        <dbReference type="Proteomes" id="UP001497453"/>
    </source>
</evidence>
<evidence type="ECO:0000256" key="1">
    <source>
        <dbReference type="SAM" id="MobiDB-lite"/>
    </source>
</evidence>
<keyword evidence="5" id="KW-1185">Reference proteome</keyword>
<keyword evidence="2" id="KW-1133">Transmembrane helix</keyword>
<dbReference type="InterPro" id="IPR045340">
    <property type="entry name" value="DUF6533"/>
</dbReference>
<dbReference type="EMBL" id="OZ037945">
    <property type="protein sequence ID" value="CAL1702820.1"/>
    <property type="molecule type" value="Genomic_DNA"/>
</dbReference>
<feature type="transmembrane region" description="Helical" evidence="2">
    <location>
        <begin position="134"/>
        <end position="152"/>
    </location>
</feature>
<protein>
    <recommendedName>
        <fullName evidence="3">DUF6533 domain-containing protein</fullName>
    </recommendedName>
</protein>
<feature type="domain" description="DUF6533" evidence="3">
    <location>
        <begin position="66"/>
        <end position="110"/>
    </location>
</feature>
<feature type="transmembrane region" description="Helical" evidence="2">
    <location>
        <begin position="263"/>
        <end position="284"/>
    </location>
</feature>
<dbReference type="Proteomes" id="UP001497453">
    <property type="component" value="Chromosome 2"/>
</dbReference>
<dbReference type="Pfam" id="PF20151">
    <property type="entry name" value="DUF6533"/>
    <property type="match status" value="1"/>
</dbReference>
<feature type="region of interest" description="Disordered" evidence="1">
    <location>
        <begin position="342"/>
        <end position="362"/>
    </location>
</feature>
<accession>A0ABP1D4M4</accession>
<feature type="compositionally biased region" description="Polar residues" evidence="1">
    <location>
        <begin position="342"/>
        <end position="352"/>
    </location>
</feature>
<evidence type="ECO:0000256" key="2">
    <source>
        <dbReference type="SAM" id="Phobius"/>
    </source>
</evidence>
<keyword evidence="2" id="KW-0472">Membrane</keyword>
<proteinExistence type="predicted"/>
<organism evidence="4 5">
    <name type="scientific">Somion occarium</name>
    <dbReference type="NCBI Taxonomy" id="3059160"/>
    <lineage>
        <taxon>Eukaryota</taxon>
        <taxon>Fungi</taxon>
        <taxon>Dikarya</taxon>
        <taxon>Basidiomycota</taxon>
        <taxon>Agaricomycotina</taxon>
        <taxon>Agaricomycetes</taxon>
        <taxon>Polyporales</taxon>
        <taxon>Cerrenaceae</taxon>
        <taxon>Somion</taxon>
    </lineage>
</organism>
<gene>
    <name evidence="4" type="ORF">GFSPODELE1_LOCUS4247</name>
</gene>
<feature type="transmembrane region" description="Helical" evidence="2">
    <location>
        <begin position="100"/>
        <end position="122"/>
    </location>
</feature>
<evidence type="ECO:0000259" key="3">
    <source>
        <dbReference type="Pfam" id="PF20151"/>
    </source>
</evidence>